<gene>
    <name evidence="4" type="ORF">HMPREF1536_01442</name>
</gene>
<dbReference type="InterPro" id="IPR007936">
    <property type="entry name" value="VapE-like_dom"/>
</dbReference>
<evidence type="ECO:0000259" key="1">
    <source>
        <dbReference type="Pfam" id="PF05272"/>
    </source>
</evidence>
<evidence type="ECO:0000259" key="3">
    <source>
        <dbReference type="Pfam" id="PF12990"/>
    </source>
</evidence>
<evidence type="ECO:0000259" key="2">
    <source>
        <dbReference type="Pfam" id="PF08800"/>
    </source>
</evidence>
<dbReference type="AlphaFoldDB" id="A0A0F5JLY6"/>
<feature type="domain" description="BT4734-like N-terminal" evidence="2">
    <location>
        <begin position="53"/>
        <end position="175"/>
    </location>
</feature>
<protein>
    <submittedName>
        <fullName evidence="4">Uncharacterized protein</fullName>
    </submittedName>
</protein>
<dbReference type="InterPro" id="IPR024450">
    <property type="entry name" value="DUF3874"/>
</dbReference>
<dbReference type="PANTHER" id="PTHR34985:SF1">
    <property type="entry name" value="SLR0554 PROTEIN"/>
    <property type="match status" value="1"/>
</dbReference>
<accession>A0A0F5JLY6</accession>
<feature type="domain" description="DUF3874" evidence="3">
    <location>
        <begin position="594"/>
        <end position="653"/>
    </location>
</feature>
<organism evidence="4 5">
    <name type="scientific">Parabacteroides gordonii MS-1 = DSM 23371</name>
    <dbReference type="NCBI Taxonomy" id="1203610"/>
    <lineage>
        <taxon>Bacteria</taxon>
        <taxon>Pseudomonadati</taxon>
        <taxon>Bacteroidota</taxon>
        <taxon>Bacteroidia</taxon>
        <taxon>Bacteroidales</taxon>
        <taxon>Tannerellaceae</taxon>
        <taxon>Parabacteroides</taxon>
    </lineage>
</organism>
<dbReference type="EMBL" id="AQHW01000009">
    <property type="protein sequence ID" value="KKB58565.1"/>
    <property type="molecule type" value="Genomic_DNA"/>
</dbReference>
<dbReference type="PANTHER" id="PTHR34985">
    <property type="entry name" value="SLR0554 PROTEIN"/>
    <property type="match status" value="1"/>
</dbReference>
<dbReference type="HOGENOM" id="CLU_024375_3_1_10"/>
<keyword evidence="5" id="KW-1185">Reference proteome</keyword>
<dbReference type="STRING" id="1203610.HMPREF1536_01442"/>
<reference evidence="4 5" key="1">
    <citation type="submission" date="2013-04" db="EMBL/GenBank/DDBJ databases">
        <title>The Genome Sequence of Parabacteroides gordonii DSM 23371.</title>
        <authorList>
            <consortium name="The Broad Institute Genomics Platform"/>
            <person name="Earl A."/>
            <person name="Ward D."/>
            <person name="Feldgarden M."/>
            <person name="Gevers D."/>
            <person name="Martens E."/>
            <person name="Sakamoto M."/>
            <person name="Benno Y."/>
            <person name="Suzuki N."/>
            <person name="Matsunaga N."/>
            <person name="Koshihara K."/>
            <person name="Seki M."/>
            <person name="Komiya H."/>
            <person name="Walker B."/>
            <person name="Young S."/>
            <person name="Zeng Q."/>
            <person name="Gargeya S."/>
            <person name="Fitzgerald M."/>
            <person name="Haas B."/>
            <person name="Abouelleil A."/>
            <person name="Allen A.W."/>
            <person name="Alvarado L."/>
            <person name="Arachchi H.M."/>
            <person name="Berlin A.M."/>
            <person name="Chapman S.B."/>
            <person name="Gainer-Dewar J."/>
            <person name="Goldberg J."/>
            <person name="Griggs A."/>
            <person name="Gujja S."/>
            <person name="Hansen M."/>
            <person name="Howarth C."/>
            <person name="Imamovic A."/>
            <person name="Ireland A."/>
            <person name="Larimer J."/>
            <person name="McCowan C."/>
            <person name="Murphy C."/>
            <person name="Pearson M."/>
            <person name="Poon T.W."/>
            <person name="Priest M."/>
            <person name="Roberts A."/>
            <person name="Saif S."/>
            <person name="Shea T."/>
            <person name="Sisk P."/>
            <person name="Sykes S."/>
            <person name="Wortman J."/>
            <person name="Nusbaum C."/>
            <person name="Birren B."/>
        </authorList>
    </citation>
    <scope>NUCLEOTIDE SEQUENCE [LARGE SCALE GENOMIC DNA]</scope>
    <source>
        <strain evidence="4 5">MS-1</strain>
    </source>
</reference>
<proteinExistence type="predicted"/>
<dbReference type="RefSeq" id="WP_052349768.1">
    <property type="nucleotide sequence ID" value="NZ_AUAE01000009.1"/>
</dbReference>
<dbReference type="Pfam" id="PF12990">
    <property type="entry name" value="DUF3874"/>
    <property type="match status" value="1"/>
</dbReference>
<dbReference type="Pfam" id="PF05272">
    <property type="entry name" value="VapE-like_dom"/>
    <property type="match status" value="1"/>
</dbReference>
<sequence>MLQVTVFTKFKTCMGDVNLIDVLYDIRNGKYAPAVNRIRLCMDKDDTEAADRLKKGLPAVTISATYRKRRVAGCMTGYNPLTILDIDGLPKAELPRLLALLREAVYTVACWISPRGRGIKVIVYPAVGLELVPDNHVVVYNLVKDWYGKLLGVEVDASGKDAGRLCLVSYDPALYISPRFEPWLKGEGGLPDGLPPIEVVVSDKAVKLLAMARKSTTRKMAYAEGNRNNYVHLFASHCNRLGVEKREVEKYAGKTFADLSADECTLAIDSAYARADQHATEAAPARRSSRGDGFVCRIQEYLTPRYELRRNVVRRQVEYRDKREEGAVFMAVTDYWENSVWCALQKEEIFCHVSDLRAVIHSDFSPGYDPFCSYFEQLPAWNGQTDPIGDLAATLETTRPDFWRKCFKKWIVALVACAVDPHKENHTVLLLSGAQGLGKTTWLRRLVPPVLHEYVYSGNLDPSSKDSSLMMSDCILIILDELSGQSRMEVNRLKAMITKDAVRERRPYARNAEVYDRRASFAATVNDNQILTDRTGSRRFLCFEATQIDYLSPVDYAAVYAQALALFRAGFRYWFADADIMEVNDNNEPFQQTSPEVELFYTYFRKPERFEAYILLSSSEIVAKIAEKTRLPLTSISVNVIGKMLKRDGFVCQKKHGKWLFSVVELNFDQVEAHRRGF</sequence>
<evidence type="ECO:0000313" key="4">
    <source>
        <dbReference type="EMBL" id="KKB58565.1"/>
    </source>
</evidence>
<dbReference type="InterPro" id="IPR014907">
    <property type="entry name" value="BT4734-like_N"/>
</dbReference>
<dbReference type="PATRIC" id="fig|1203610.3.peg.1477"/>
<evidence type="ECO:0000313" key="5">
    <source>
        <dbReference type="Proteomes" id="UP000033035"/>
    </source>
</evidence>
<name>A0A0F5JLY6_9BACT</name>
<dbReference type="Proteomes" id="UP000033035">
    <property type="component" value="Unassembled WGS sequence"/>
</dbReference>
<feature type="domain" description="Virulence-associated protein E-like" evidence="1">
    <location>
        <begin position="380"/>
        <end position="588"/>
    </location>
</feature>
<comment type="caution">
    <text evidence="4">The sequence shown here is derived from an EMBL/GenBank/DDBJ whole genome shotgun (WGS) entry which is preliminary data.</text>
</comment>
<dbReference type="Pfam" id="PF08800">
    <property type="entry name" value="BT4734-like_N"/>
    <property type="match status" value="1"/>
</dbReference>